<evidence type="ECO:0000259" key="4">
    <source>
        <dbReference type="PROSITE" id="PS50104"/>
    </source>
</evidence>
<dbReference type="AlphaFoldDB" id="A0A0S3SAK5"/>
<dbReference type="InterPro" id="IPR000157">
    <property type="entry name" value="TIR_dom"/>
</dbReference>
<dbReference type="InterPro" id="IPR032675">
    <property type="entry name" value="LRR_dom_sf"/>
</dbReference>
<dbReference type="SMART" id="SM00255">
    <property type="entry name" value="TIR"/>
    <property type="match status" value="1"/>
</dbReference>
<dbReference type="InterPro" id="IPR035897">
    <property type="entry name" value="Toll_tir_struct_dom_sf"/>
</dbReference>
<dbReference type="Gene3D" id="3.40.50.10140">
    <property type="entry name" value="Toll/interleukin-1 receptor homology (TIR) domain"/>
    <property type="match status" value="1"/>
</dbReference>
<evidence type="ECO:0000256" key="3">
    <source>
        <dbReference type="ARBA" id="ARBA00023027"/>
    </source>
</evidence>
<dbReference type="InterPro" id="IPR002182">
    <property type="entry name" value="NB-ARC"/>
</dbReference>
<dbReference type="EMBL" id="AP015039">
    <property type="protein sequence ID" value="BAT89887.1"/>
    <property type="molecule type" value="Genomic_DNA"/>
</dbReference>
<dbReference type="InterPro" id="IPR058192">
    <property type="entry name" value="WHD_ROQ1-like"/>
</dbReference>
<dbReference type="Pfam" id="PF23282">
    <property type="entry name" value="WHD_ROQ1"/>
    <property type="match status" value="1"/>
</dbReference>
<dbReference type="PANTHER" id="PTHR11017">
    <property type="entry name" value="LEUCINE-RICH REPEAT-CONTAINING PROTEIN"/>
    <property type="match status" value="1"/>
</dbReference>
<accession>A0A0S3SAK5</accession>
<gene>
    <name evidence="5" type="primary">Vigan.06G101000</name>
    <name evidence="5" type="ORF">VIGAN_06101000</name>
</gene>
<dbReference type="SUPFAM" id="SSF52058">
    <property type="entry name" value="L domain-like"/>
    <property type="match status" value="1"/>
</dbReference>
<dbReference type="Gene3D" id="1.10.8.430">
    <property type="entry name" value="Helical domain of apoptotic protease-activating factors"/>
    <property type="match status" value="1"/>
</dbReference>
<dbReference type="PROSITE" id="PS50104">
    <property type="entry name" value="TIR"/>
    <property type="match status" value="1"/>
</dbReference>
<proteinExistence type="predicted"/>
<dbReference type="SUPFAM" id="SSF52540">
    <property type="entry name" value="P-loop containing nucleoside triphosphate hydrolases"/>
    <property type="match status" value="1"/>
</dbReference>
<dbReference type="PRINTS" id="PR00364">
    <property type="entry name" value="DISEASERSIST"/>
</dbReference>
<evidence type="ECO:0000256" key="1">
    <source>
        <dbReference type="ARBA" id="ARBA00022614"/>
    </source>
</evidence>
<dbReference type="GO" id="GO:0007165">
    <property type="term" value="P:signal transduction"/>
    <property type="evidence" value="ECO:0007669"/>
    <property type="project" value="InterPro"/>
</dbReference>
<organism evidence="5 6">
    <name type="scientific">Vigna angularis var. angularis</name>
    <dbReference type="NCBI Taxonomy" id="157739"/>
    <lineage>
        <taxon>Eukaryota</taxon>
        <taxon>Viridiplantae</taxon>
        <taxon>Streptophyta</taxon>
        <taxon>Embryophyta</taxon>
        <taxon>Tracheophyta</taxon>
        <taxon>Spermatophyta</taxon>
        <taxon>Magnoliopsida</taxon>
        <taxon>eudicotyledons</taxon>
        <taxon>Gunneridae</taxon>
        <taxon>Pentapetalae</taxon>
        <taxon>rosids</taxon>
        <taxon>fabids</taxon>
        <taxon>Fabales</taxon>
        <taxon>Fabaceae</taxon>
        <taxon>Papilionoideae</taxon>
        <taxon>50 kb inversion clade</taxon>
        <taxon>NPAAA clade</taxon>
        <taxon>indigoferoid/millettioid clade</taxon>
        <taxon>Phaseoleae</taxon>
        <taxon>Vigna</taxon>
    </lineage>
</organism>
<dbReference type="Gene3D" id="3.80.10.10">
    <property type="entry name" value="Ribonuclease Inhibitor"/>
    <property type="match status" value="2"/>
</dbReference>
<dbReference type="FunFam" id="3.40.50.10140:FF:000007">
    <property type="entry name" value="Disease resistance protein (TIR-NBS-LRR class)"/>
    <property type="match status" value="1"/>
</dbReference>
<evidence type="ECO:0000313" key="5">
    <source>
        <dbReference type="EMBL" id="BAT89887.1"/>
    </source>
</evidence>
<keyword evidence="3" id="KW-0520">NAD</keyword>
<dbReference type="InterPro" id="IPR042197">
    <property type="entry name" value="Apaf_helical"/>
</dbReference>
<dbReference type="Gene3D" id="3.40.50.300">
    <property type="entry name" value="P-loop containing nucleotide triphosphate hydrolases"/>
    <property type="match status" value="1"/>
</dbReference>
<sequence length="1050" mass="121171">MSECMTASDAIIHHTPSSSHAINTYDVFVSFRGEDTRNNFTSSFFGALRRKGIDAFKDDEYLKKGESIAPELLQAIQGSRVFVVVFSKNYAFSTWCLRELSEILNCVNTSTRSVLPIFYDVDPSVVRKQSGCYEKAFAEHKNRFREDKVKMEEAQRWREALTQVTNHIGWDIRNKPQDEQIEEIVQTIKKNLGPNILNLPRDELVGIESRVQNLRNILRFDLLDDVRVVGISGMGGIGKTTLVRALYERICHQYNYRCFIDDVSQIYRDSNSLGIQKHLISQCLNEKNLEICNVIEGTCLVRSRLNNARALIVLDNVDQVQQLRIFSGNRVNLLRECLGGGTRIIIVSRDQQILKIHGVDDIYQVQPLNWKDAIQLFYRNAFKGNYILSDYEKLAPEILSHVEGHPLAIEVIGSSLVGRSLSQWKSVLAALKENKSKNIMDILRISYVQLDEKDQQTFLDIACFFNSYYKDVKEILDFRGFHPEDSIQVLKDKSLITKDPYGFIHMHSLLVDLGRCIVREESPKEPIKWSRLWTLKDLHDAMSENEATRNLEAIVVKYNWEWDDAEIPDETIKADGLSKIKHLKLLYVGDLEFSGSLSHLSNELGYLIWKRYPFECLPQSFQPHKLVELILSGDSIQRLWEGTKPLPNLKRLDLSFCKSLVEMPDVAEALNLERINLEGCIQLEKLNPWIESLRKLVLLNLRNCIKLVILPNTILGLNSLKYLDVRGCSIDSKCLLDEARNAEHLISCLSPSFLFPCLRELDLSFCNLVKIPEDIGKLHCLEILSLEGNNFVELPNLKDLFRLYFLNLGHCKRLKYLPDLPSQTVLPSEPFILPRLPSSKFDSLDFWNDDEVSDYQSAGLIIFSCPGLVEIEQCRRKSFSWTIQILKATYYWPFFGSIMPGSQIPSWFNNEGVKVEKEFLTIGPPPVPHDNNLLGVLYCVIFRLDNETEVKYSRTTNFRNKQIPMDFRRDLVIDQSDHMLIQYIDVSMRPGFGINGFQVHHKWRSNFEMLGYENVVAADVKKYKYRWVNEQDFDYSLPRFDSSEAQVFLI</sequence>
<dbReference type="InterPro" id="IPR044974">
    <property type="entry name" value="Disease_R_plants"/>
</dbReference>
<dbReference type="InterPro" id="IPR027417">
    <property type="entry name" value="P-loop_NTPase"/>
</dbReference>
<dbReference type="Pfam" id="PF01582">
    <property type="entry name" value="TIR"/>
    <property type="match status" value="1"/>
</dbReference>
<dbReference type="InterPro" id="IPR001611">
    <property type="entry name" value="Leu-rich_rpt"/>
</dbReference>
<keyword evidence="2" id="KW-0677">Repeat</keyword>
<dbReference type="Proteomes" id="UP000291084">
    <property type="component" value="Chromosome 6"/>
</dbReference>
<dbReference type="PROSITE" id="PS51450">
    <property type="entry name" value="LRR"/>
    <property type="match status" value="1"/>
</dbReference>
<reference evidence="5 6" key="1">
    <citation type="journal article" date="2015" name="Sci. Rep.">
        <title>The power of single molecule real-time sequencing technology in the de novo assembly of a eukaryotic genome.</title>
        <authorList>
            <person name="Sakai H."/>
            <person name="Naito K."/>
            <person name="Ogiso-Tanaka E."/>
            <person name="Takahashi Y."/>
            <person name="Iseki K."/>
            <person name="Muto C."/>
            <person name="Satou K."/>
            <person name="Teruya K."/>
            <person name="Shiroma A."/>
            <person name="Shimoji M."/>
            <person name="Hirano T."/>
            <person name="Itoh T."/>
            <person name="Kaga A."/>
            <person name="Tomooka N."/>
        </authorList>
    </citation>
    <scope>NUCLEOTIDE SEQUENCE [LARGE SCALE GENOMIC DNA]</scope>
    <source>
        <strain evidence="6">cv. Shumari</strain>
    </source>
</reference>
<evidence type="ECO:0000256" key="2">
    <source>
        <dbReference type="ARBA" id="ARBA00022737"/>
    </source>
</evidence>
<keyword evidence="1" id="KW-0433">Leucine-rich repeat</keyword>
<evidence type="ECO:0000313" key="6">
    <source>
        <dbReference type="Proteomes" id="UP000291084"/>
    </source>
</evidence>
<dbReference type="GO" id="GO:0043531">
    <property type="term" value="F:ADP binding"/>
    <property type="evidence" value="ECO:0007669"/>
    <property type="project" value="InterPro"/>
</dbReference>
<dbReference type="GO" id="GO:0006952">
    <property type="term" value="P:defense response"/>
    <property type="evidence" value="ECO:0007669"/>
    <property type="project" value="InterPro"/>
</dbReference>
<keyword evidence="6" id="KW-1185">Reference proteome</keyword>
<dbReference type="Pfam" id="PF00931">
    <property type="entry name" value="NB-ARC"/>
    <property type="match status" value="1"/>
</dbReference>
<feature type="domain" description="TIR" evidence="4">
    <location>
        <begin position="23"/>
        <end position="192"/>
    </location>
</feature>
<dbReference type="SUPFAM" id="SSF52200">
    <property type="entry name" value="Toll/Interleukin receptor TIR domain"/>
    <property type="match status" value="1"/>
</dbReference>
<name>A0A0S3SAK5_PHAAN</name>
<dbReference type="OrthoDB" id="1627220at2759"/>
<dbReference type="PANTHER" id="PTHR11017:SF259">
    <property type="entry name" value="ADP-RIBOSYL CYCLASE_CYCLIC ADP-RIBOSE HYDROLASE"/>
    <property type="match status" value="1"/>
</dbReference>
<protein>
    <recommendedName>
        <fullName evidence="4">TIR domain-containing protein</fullName>
    </recommendedName>
</protein>
<dbReference type="Pfam" id="PF00560">
    <property type="entry name" value="LRR_1"/>
    <property type="match status" value="1"/>
</dbReference>